<sequence length="125" mass="13510">MAVQRPTPVVVDRKRNDHAPNAPTAGHGQEIDDGYRASDESGPGENGVQPNGGPRTKAPVSSSRPRLHIHAHVPIVAVFDGIKLIVRQKRAYPVSGDYERGGSRPTRGRRTERHRGAISTSGTYS</sequence>
<evidence type="ECO:0000313" key="3">
    <source>
        <dbReference type="Proteomes" id="UP000272942"/>
    </source>
</evidence>
<evidence type="ECO:0000256" key="1">
    <source>
        <dbReference type="SAM" id="MobiDB-lite"/>
    </source>
</evidence>
<protein>
    <submittedName>
        <fullName evidence="4">Transposase</fullName>
    </submittedName>
</protein>
<dbReference type="WBParaSite" id="ECPE_0000807401-mRNA-1">
    <property type="protein sequence ID" value="ECPE_0000807401-mRNA-1"/>
    <property type="gene ID" value="ECPE_0000807401"/>
</dbReference>
<feature type="region of interest" description="Disordered" evidence="1">
    <location>
        <begin position="90"/>
        <end position="125"/>
    </location>
</feature>
<keyword evidence="3" id="KW-1185">Reference proteome</keyword>
<dbReference type="EMBL" id="UZAN01045457">
    <property type="protein sequence ID" value="VDP82659.1"/>
    <property type="molecule type" value="Genomic_DNA"/>
</dbReference>
<accession>A0A183AM67</accession>
<feature type="compositionally biased region" description="Basic and acidic residues" evidence="1">
    <location>
        <begin position="29"/>
        <end position="39"/>
    </location>
</feature>
<reference evidence="4" key="1">
    <citation type="submission" date="2016-06" db="UniProtKB">
        <authorList>
            <consortium name="WormBaseParasite"/>
        </authorList>
    </citation>
    <scope>IDENTIFICATION</scope>
</reference>
<gene>
    <name evidence="2" type="ORF">ECPE_LOCUS8052</name>
</gene>
<evidence type="ECO:0000313" key="2">
    <source>
        <dbReference type="EMBL" id="VDP82659.1"/>
    </source>
</evidence>
<evidence type="ECO:0000313" key="4">
    <source>
        <dbReference type="WBParaSite" id="ECPE_0000807401-mRNA-1"/>
    </source>
</evidence>
<feature type="region of interest" description="Disordered" evidence="1">
    <location>
        <begin position="1"/>
        <end position="65"/>
    </location>
</feature>
<proteinExistence type="predicted"/>
<name>A0A183AM67_9TREM</name>
<dbReference type="Proteomes" id="UP000272942">
    <property type="component" value="Unassembled WGS sequence"/>
</dbReference>
<organism evidence="4">
    <name type="scientific">Echinostoma caproni</name>
    <dbReference type="NCBI Taxonomy" id="27848"/>
    <lineage>
        <taxon>Eukaryota</taxon>
        <taxon>Metazoa</taxon>
        <taxon>Spiralia</taxon>
        <taxon>Lophotrochozoa</taxon>
        <taxon>Platyhelminthes</taxon>
        <taxon>Trematoda</taxon>
        <taxon>Digenea</taxon>
        <taxon>Plagiorchiida</taxon>
        <taxon>Echinostomata</taxon>
        <taxon>Echinostomatoidea</taxon>
        <taxon>Echinostomatidae</taxon>
        <taxon>Echinostoma</taxon>
    </lineage>
</organism>
<dbReference type="AlphaFoldDB" id="A0A183AM67"/>
<reference evidence="2 3" key="2">
    <citation type="submission" date="2018-11" db="EMBL/GenBank/DDBJ databases">
        <authorList>
            <consortium name="Pathogen Informatics"/>
        </authorList>
    </citation>
    <scope>NUCLEOTIDE SEQUENCE [LARGE SCALE GENOMIC DNA]</scope>
    <source>
        <strain evidence="2 3">Egypt</strain>
    </source>
</reference>